<dbReference type="InterPro" id="IPR028098">
    <property type="entry name" value="Glyco_trans_4-like_N"/>
</dbReference>
<dbReference type="GO" id="GO:0016757">
    <property type="term" value="F:glycosyltransferase activity"/>
    <property type="evidence" value="ECO:0007669"/>
    <property type="project" value="InterPro"/>
</dbReference>
<dbReference type="Pfam" id="PF00534">
    <property type="entry name" value="Glycos_transf_1"/>
    <property type="match status" value="1"/>
</dbReference>
<gene>
    <name evidence="3" type="ORF">A2765_00380</name>
</gene>
<organism evidence="3 4">
    <name type="scientific">Candidatus Kaiserbacteria bacterium RIFCSPHIGHO2_01_FULL_56_24</name>
    <dbReference type="NCBI Taxonomy" id="1798487"/>
    <lineage>
        <taxon>Bacteria</taxon>
        <taxon>Candidatus Kaiseribacteriota</taxon>
    </lineage>
</organism>
<reference evidence="3 4" key="1">
    <citation type="journal article" date="2016" name="Nat. Commun.">
        <title>Thousands of microbial genomes shed light on interconnected biogeochemical processes in an aquifer system.</title>
        <authorList>
            <person name="Anantharaman K."/>
            <person name="Brown C.T."/>
            <person name="Hug L.A."/>
            <person name="Sharon I."/>
            <person name="Castelle C.J."/>
            <person name="Probst A.J."/>
            <person name="Thomas B.C."/>
            <person name="Singh A."/>
            <person name="Wilkins M.J."/>
            <person name="Karaoz U."/>
            <person name="Brodie E.L."/>
            <person name="Williams K.H."/>
            <person name="Hubbard S.S."/>
            <person name="Banfield J.F."/>
        </authorList>
    </citation>
    <scope>NUCLEOTIDE SEQUENCE [LARGE SCALE GENOMIC DNA]</scope>
</reference>
<sequence>MKKILIFSLAYFPKHVGGAEVSIKEITDRMPDFEFHMVTNRFDSTLPKVEKVGNVLVHRIGIVTKDPTMADLKRFPLQLNKPLFQFLAAVKAQQLQWKYGYDATWAMMAHSTGVPAAIFKMLNPKVKYVLNLQEGDPPEYIEKKMRPLWPLFKRAFTKADIIQPLSTFLANWARHMGYAGPIEIIPNAVAAKHFSQEYPDAVINEVKDRLGKRMGDVFVITTSRLVHKNAVDDVIRALPMLPENVHFLVLGTGPDEVMLKKLASDLKVSSRVQFLGHIGHEDMPKYLKASDIFTRPSRSEGFGASFAEAMAAELPVVTTQEGGIADFLFDEKRNPDKPITGWAVDKDSPEQIVVAIRDIMARPEKVRAVVATAKQMVIEKYDWDIVAKDMREKVFGELFKR</sequence>
<dbReference type="InterPro" id="IPR001296">
    <property type="entry name" value="Glyco_trans_1"/>
</dbReference>
<proteinExistence type="predicted"/>
<comment type="caution">
    <text evidence="3">The sequence shown here is derived from an EMBL/GenBank/DDBJ whole genome shotgun (WGS) entry which is preliminary data.</text>
</comment>
<dbReference type="AlphaFoldDB" id="A0A1F6DBK7"/>
<evidence type="ECO:0008006" key="5">
    <source>
        <dbReference type="Google" id="ProtNLM"/>
    </source>
</evidence>
<dbReference type="PANTHER" id="PTHR45947:SF3">
    <property type="entry name" value="SULFOQUINOVOSYL TRANSFERASE SQD2"/>
    <property type="match status" value="1"/>
</dbReference>
<evidence type="ECO:0000259" key="1">
    <source>
        <dbReference type="Pfam" id="PF00534"/>
    </source>
</evidence>
<dbReference type="Gene3D" id="3.40.50.2000">
    <property type="entry name" value="Glycogen Phosphorylase B"/>
    <property type="match status" value="2"/>
</dbReference>
<accession>A0A1F6DBK7</accession>
<protein>
    <recommendedName>
        <fullName evidence="5">Glycosyl transferase family 1 domain-containing protein</fullName>
    </recommendedName>
</protein>
<dbReference type="Pfam" id="PF13439">
    <property type="entry name" value="Glyco_transf_4"/>
    <property type="match status" value="1"/>
</dbReference>
<dbReference type="SUPFAM" id="SSF53756">
    <property type="entry name" value="UDP-Glycosyltransferase/glycogen phosphorylase"/>
    <property type="match status" value="1"/>
</dbReference>
<dbReference type="PANTHER" id="PTHR45947">
    <property type="entry name" value="SULFOQUINOVOSYL TRANSFERASE SQD2"/>
    <property type="match status" value="1"/>
</dbReference>
<evidence type="ECO:0000259" key="2">
    <source>
        <dbReference type="Pfam" id="PF13439"/>
    </source>
</evidence>
<evidence type="ECO:0000313" key="4">
    <source>
        <dbReference type="Proteomes" id="UP000176377"/>
    </source>
</evidence>
<name>A0A1F6DBK7_9BACT</name>
<dbReference type="Proteomes" id="UP000176377">
    <property type="component" value="Unassembled WGS sequence"/>
</dbReference>
<dbReference type="EMBL" id="MFLA01000026">
    <property type="protein sequence ID" value="OGG58823.1"/>
    <property type="molecule type" value="Genomic_DNA"/>
</dbReference>
<dbReference type="CDD" id="cd03801">
    <property type="entry name" value="GT4_PimA-like"/>
    <property type="match status" value="1"/>
</dbReference>
<evidence type="ECO:0000313" key="3">
    <source>
        <dbReference type="EMBL" id="OGG58823.1"/>
    </source>
</evidence>
<feature type="domain" description="Glycosyltransferase subfamily 4-like N-terminal" evidence="2">
    <location>
        <begin position="16"/>
        <end position="189"/>
    </location>
</feature>
<dbReference type="InterPro" id="IPR050194">
    <property type="entry name" value="Glycosyltransferase_grp1"/>
</dbReference>
<feature type="domain" description="Glycosyl transferase family 1" evidence="1">
    <location>
        <begin position="204"/>
        <end position="375"/>
    </location>
</feature>